<dbReference type="SUPFAM" id="SSF46689">
    <property type="entry name" value="Homeodomain-like"/>
    <property type="match status" value="1"/>
</dbReference>
<dbReference type="RefSeq" id="WP_181928361.1">
    <property type="nucleotide sequence ID" value="NZ_CP054698.1"/>
</dbReference>
<dbReference type="KEGG" id="ned:HUN01_24485"/>
<reference evidence="2" key="1">
    <citation type="submission" date="2020-06" db="EMBL/GenBank/DDBJ databases">
        <title>Nostoc edaphicum CCNP1411 genome.</title>
        <authorList>
            <person name="Fidor A."/>
            <person name="Grabski M."/>
            <person name="Gawor J."/>
            <person name="Gromadka R."/>
            <person name="Wegrzyn G."/>
            <person name="Mazur-Marzec H."/>
        </authorList>
    </citation>
    <scope>NUCLEOTIDE SEQUENCE [LARGE SCALE GENOMIC DNA]</scope>
    <source>
        <strain evidence="2">CCNP1411</strain>
    </source>
</reference>
<accession>A0A7D7QHR0</accession>
<dbReference type="PANTHER" id="PTHR34849:SF4">
    <property type="entry name" value="SLR1209 PROTEIN"/>
    <property type="match status" value="1"/>
</dbReference>
<dbReference type="InterPro" id="IPR036388">
    <property type="entry name" value="WH-like_DNA-bd_sf"/>
</dbReference>
<gene>
    <name evidence="1" type="ORF">HUN01_24485</name>
</gene>
<keyword evidence="2" id="KW-1185">Reference proteome</keyword>
<dbReference type="AlphaFoldDB" id="A0A7D7QHR0"/>
<dbReference type="EMBL" id="CP054698">
    <property type="protein sequence ID" value="QMS90582.1"/>
    <property type="molecule type" value="Genomic_DNA"/>
</dbReference>
<organism evidence="1 2">
    <name type="scientific">Nostoc edaphicum CCNP1411</name>
    <dbReference type="NCBI Taxonomy" id="1472755"/>
    <lineage>
        <taxon>Bacteria</taxon>
        <taxon>Bacillati</taxon>
        <taxon>Cyanobacteriota</taxon>
        <taxon>Cyanophyceae</taxon>
        <taxon>Nostocales</taxon>
        <taxon>Nostocaceae</taxon>
        <taxon>Nostoc</taxon>
    </lineage>
</organism>
<dbReference type="PANTHER" id="PTHR34849">
    <property type="entry name" value="SSL5025 PROTEIN"/>
    <property type="match status" value="1"/>
</dbReference>
<dbReference type="Pfam" id="PF04255">
    <property type="entry name" value="DUF433"/>
    <property type="match status" value="1"/>
</dbReference>
<dbReference type="Proteomes" id="UP000514713">
    <property type="component" value="Chromosome"/>
</dbReference>
<evidence type="ECO:0000313" key="2">
    <source>
        <dbReference type="Proteomes" id="UP000514713"/>
    </source>
</evidence>
<dbReference type="Gene3D" id="1.10.10.10">
    <property type="entry name" value="Winged helix-like DNA-binding domain superfamily/Winged helix DNA-binding domain"/>
    <property type="match status" value="1"/>
</dbReference>
<proteinExistence type="predicted"/>
<dbReference type="InterPro" id="IPR009057">
    <property type="entry name" value="Homeodomain-like_sf"/>
</dbReference>
<sequence>MTLKELEQKLLALSPGEKLQAIQLLAQSLGNNWHWQGIEKTPRVCGGEARITKTRIPVWVLVEARGLGYSDADLLTSYPTITATDLANAWVYAETHADEIELAIERNEAA</sequence>
<protein>
    <submittedName>
        <fullName evidence="1">DUF433 domain-containing protein</fullName>
    </submittedName>
</protein>
<name>A0A7D7QHR0_9NOSO</name>
<dbReference type="InterPro" id="IPR007367">
    <property type="entry name" value="DUF433"/>
</dbReference>
<evidence type="ECO:0000313" key="1">
    <source>
        <dbReference type="EMBL" id="QMS90582.1"/>
    </source>
</evidence>